<evidence type="ECO:0000256" key="4">
    <source>
        <dbReference type="ARBA" id="ARBA00023180"/>
    </source>
</evidence>
<keyword evidence="5" id="KW-0812">Transmembrane</keyword>
<comment type="caution">
    <text evidence="6">The sequence shown here is derived from an EMBL/GenBank/DDBJ whole genome shotgun (WGS) entry which is preliminary data.</text>
</comment>
<dbReference type="InterPro" id="IPR015631">
    <property type="entry name" value="CD2/SLAM_rcpt"/>
</dbReference>
<feature type="transmembrane region" description="Helical" evidence="5">
    <location>
        <begin position="140"/>
        <end position="164"/>
    </location>
</feature>
<protein>
    <submittedName>
        <fullName evidence="6">CD244 protein</fullName>
    </submittedName>
</protein>
<evidence type="ECO:0000256" key="2">
    <source>
        <dbReference type="ARBA" id="ARBA00022729"/>
    </source>
</evidence>
<name>A0A7K4SK38_9CHAR</name>
<organism evidence="6 7">
    <name type="scientific">Burhinus bistriatus</name>
    <dbReference type="NCBI Taxonomy" id="240201"/>
    <lineage>
        <taxon>Eukaryota</taxon>
        <taxon>Metazoa</taxon>
        <taxon>Chordata</taxon>
        <taxon>Craniata</taxon>
        <taxon>Vertebrata</taxon>
        <taxon>Euteleostomi</taxon>
        <taxon>Archelosauria</taxon>
        <taxon>Archosauria</taxon>
        <taxon>Dinosauria</taxon>
        <taxon>Saurischia</taxon>
        <taxon>Theropoda</taxon>
        <taxon>Coelurosauria</taxon>
        <taxon>Aves</taxon>
        <taxon>Neognathae</taxon>
        <taxon>Neoaves</taxon>
        <taxon>Charadriiformes</taxon>
        <taxon>Burhinidae</taxon>
        <taxon>Burhinus</taxon>
    </lineage>
</organism>
<dbReference type="Gene3D" id="2.60.40.10">
    <property type="entry name" value="Immunoglobulins"/>
    <property type="match status" value="2"/>
</dbReference>
<dbReference type="AlphaFoldDB" id="A0A7K4SK38"/>
<keyword evidence="2" id="KW-0732">Signal</keyword>
<keyword evidence="7" id="KW-1185">Reference proteome</keyword>
<evidence type="ECO:0000256" key="5">
    <source>
        <dbReference type="SAM" id="Phobius"/>
    </source>
</evidence>
<dbReference type="EMBL" id="VYXH01001006">
    <property type="protein sequence ID" value="NWQ86108.1"/>
    <property type="molecule type" value="Genomic_DNA"/>
</dbReference>
<proteinExistence type="predicted"/>
<feature type="non-terminal residue" evidence="6">
    <location>
        <position position="207"/>
    </location>
</feature>
<dbReference type="InterPro" id="IPR013783">
    <property type="entry name" value="Ig-like_fold"/>
</dbReference>
<evidence type="ECO:0000256" key="3">
    <source>
        <dbReference type="ARBA" id="ARBA00023136"/>
    </source>
</evidence>
<keyword evidence="5" id="KW-1133">Transmembrane helix</keyword>
<feature type="non-terminal residue" evidence="6">
    <location>
        <position position="1"/>
    </location>
</feature>
<dbReference type="GO" id="GO:0009897">
    <property type="term" value="C:external side of plasma membrane"/>
    <property type="evidence" value="ECO:0007669"/>
    <property type="project" value="TreeGrafter"/>
</dbReference>
<keyword evidence="3 5" id="KW-0472">Membrane</keyword>
<evidence type="ECO:0000313" key="7">
    <source>
        <dbReference type="Proteomes" id="UP000574691"/>
    </source>
</evidence>
<dbReference type="GO" id="GO:0002323">
    <property type="term" value="P:natural killer cell activation involved in immune response"/>
    <property type="evidence" value="ECO:0007669"/>
    <property type="project" value="TreeGrafter"/>
</dbReference>
<accession>A0A7K4SK38</accession>
<dbReference type="Proteomes" id="UP000574691">
    <property type="component" value="Unassembled WGS sequence"/>
</dbReference>
<gene>
    <name evidence="6" type="primary">Cd244</name>
    <name evidence="6" type="ORF">BURBIS_R15574</name>
</gene>
<evidence type="ECO:0000313" key="6">
    <source>
        <dbReference type="EMBL" id="NWQ86108.1"/>
    </source>
</evidence>
<dbReference type="GO" id="GO:0042288">
    <property type="term" value="F:MHC class I protein binding"/>
    <property type="evidence" value="ECO:0007669"/>
    <property type="project" value="TreeGrafter"/>
</dbReference>
<dbReference type="PANTHER" id="PTHR12080">
    <property type="entry name" value="SIGNALING LYMPHOCYTIC ACTIVATION MOLECULE"/>
    <property type="match status" value="1"/>
</dbReference>
<comment type="subcellular location">
    <subcellularLocation>
        <location evidence="1">Membrane</location>
    </subcellularLocation>
</comment>
<reference evidence="6 7" key="1">
    <citation type="submission" date="2019-09" db="EMBL/GenBank/DDBJ databases">
        <title>Bird 10,000 Genomes (B10K) Project - Family phase.</title>
        <authorList>
            <person name="Zhang G."/>
        </authorList>
    </citation>
    <scope>NUCLEOTIDE SEQUENCE [LARGE SCALE GENOMIC DNA]</scope>
    <source>
        <strain evidence="6">B10K-DU-001-64</strain>
        <tissue evidence="6">Muscle</tissue>
    </source>
</reference>
<dbReference type="PANTHER" id="PTHR12080:SF56">
    <property type="entry name" value="NATURAL KILLER CELL RECEPTOR 2B4"/>
    <property type="match status" value="1"/>
</dbReference>
<keyword evidence="4" id="KW-0325">Glycoprotein</keyword>
<sequence>ETLSLRISPVTTADGGIYSADFEDASGTVTALCFQVSVWEPVQQPRLEARILHQEQGRCNLSLLCTVPGAGNVSYSWSCTGDPLGTLEHQPWLHLQVRGDANPTVCGCNASNPVSWSTASTDVAAACHTATAGFYGVIPWWAVAVSLVLALAITVALVVTCYWWRKRRKDPPGVALQTPPGHIEPTLTIYEEVGKAQTGQEPVSAGG</sequence>
<evidence type="ECO:0000256" key="1">
    <source>
        <dbReference type="ARBA" id="ARBA00004370"/>
    </source>
</evidence>